<evidence type="ECO:0000259" key="3">
    <source>
        <dbReference type="PROSITE" id="PS50076"/>
    </source>
</evidence>
<dbReference type="RefSeq" id="WP_264281150.1">
    <property type="nucleotide sequence ID" value="NZ_CP107006.1"/>
</dbReference>
<dbReference type="Proteomes" id="UP001162741">
    <property type="component" value="Chromosome"/>
</dbReference>
<keyword evidence="2" id="KW-0472">Membrane</keyword>
<evidence type="ECO:0000256" key="1">
    <source>
        <dbReference type="ARBA" id="ARBA00023186"/>
    </source>
</evidence>
<dbReference type="InterPro" id="IPR018253">
    <property type="entry name" value="DnaJ_domain_CS"/>
</dbReference>
<dbReference type="InterPro" id="IPR036869">
    <property type="entry name" value="J_dom_sf"/>
</dbReference>
<proteinExistence type="predicted"/>
<feature type="transmembrane region" description="Helical" evidence="2">
    <location>
        <begin position="96"/>
        <end position="114"/>
    </location>
</feature>
<dbReference type="SMART" id="SM00271">
    <property type="entry name" value="DnaJ"/>
    <property type="match status" value="1"/>
</dbReference>
<dbReference type="PANTHER" id="PTHR44145:SF3">
    <property type="entry name" value="DNAJ HOMOLOG SUBFAMILY A MEMBER 3, MITOCHONDRIAL"/>
    <property type="match status" value="1"/>
</dbReference>
<dbReference type="InterPro" id="IPR051938">
    <property type="entry name" value="Apopto_cytoskel_mod"/>
</dbReference>
<evidence type="ECO:0000313" key="5">
    <source>
        <dbReference type="Proteomes" id="UP001162741"/>
    </source>
</evidence>
<feature type="domain" description="J" evidence="3">
    <location>
        <begin position="9"/>
        <end position="74"/>
    </location>
</feature>
<accession>A0ABY6J3T9</accession>
<dbReference type="PANTHER" id="PTHR44145">
    <property type="entry name" value="DNAJ HOMOLOG SUBFAMILY A MEMBER 3, MITOCHONDRIAL"/>
    <property type="match status" value="1"/>
</dbReference>
<sequence>MLSFIAMKDYYQVLGIPRSANMADVKAAYRRLSKQYHPDAHGGEEAWLPEFREVQEAYDVLSDAQRRPVYDRLLADGVLHSPVVTRVYVQRRSVNIRYIAVAVVLLVILVLMLLEL</sequence>
<keyword evidence="1" id="KW-0143">Chaperone</keyword>
<keyword evidence="2" id="KW-1133">Transmembrane helix</keyword>
<dbReference type="PROSITE" id="PS50076">
    <property type="entry name" value="DNAJ_2"/>
    <property type="match status" value="1"/>
</dbReference>
<evidence type="ECO:0000313" key="4">
    <source>
        <dbReference type="EMBL" id="UYQ92996.1"/>
    </source>
</evidence>
<evidence type="ECO:0000256" key="2">
    <source>
        <dbReference type="SAM" id="Phobius"/>
    </source>
</evidence>
<gene>
    <name evidence="4" type="ORF">MKQ68_23225</name>
</gene>
<reference evidence="4" key="1">
    <citation type="submission" date="2022-10" db="EMBL/GenBank/DDBJ databases">
        <title>Chitinophaga sp. nov., isolated from soil.</title>
        <authorList>
            <person name="Jeon C.O."/>
        </authorList>
    </citation>
    <scope>NUCLEOTIDE SEQUENCE</scope>
    <source>
        <strain evidence="4">R8</strain>
    </source>
</reference>
<dbReference type="Pfam" id="PF00226">
    <property type="entry name" value="DnaJ"/>
    <property type="match status" value="1"/>
</dbReference>
<dbReference type="Gene3D" id="1.10.287.110">
    <property type="entry name" value="DnaJ domain"/>
    <property type="match status" value="1"/>
</dbReference>
<dbReference type="PRINTS" id="PR00625">
    <property type="entry name" value="JDOMAIN"/>
</dbReference>
<dbReference type="EMBL" id="CP107006">
    <property type="protein sequence ID" value="UYQ92996.1"/>
    <property type="molecule type" value="Genomic_DNA"/>
</dbReference>
<protein>
    <submittedName>
        <fullName evidence="4">DnaJ domain-containing protein</fullName>
    </submittedName>
</protein>
<name>A0ABY6J3T9_9BACT</name>
<dbReference type="InterPro" id="IPR001623">
    <property type="entry name" value="DnaJ_domain"/>
</dbReference>
<keyword evidence="2" id="KW-0812">Transmembrane</keyword>
<dbReference type="SUPFAM" id="SSF46565">
    <property type="entry name" value="Chaperone J-domain"/>
    <property type="match status" value="1"/>
</dbReference>
<dbReference type="CDD" id="cd06257">
    <property type="entry name" value="DnaJ"/>
    <property type="match status" value="1"/>
</dbReference>
<keyword evidence="5" id="KW-1185">Reference proteome</keyword>
<dbReference type="PROSITE" id="PS00636">
    <property type="entry name" value="DNAJ_1"/>
    <property type="match status" value="1"/>
</dbReference>
<organism evidence="4 5">
    <name type="scientific">Chitinophaga horti</name>
    <dbReference type="NCBI Taxonomy" id="2920382"/>
    <lineage>
        <taxon>Bacteria</taxon>
        <taxon>Pseudomonadati</taxon>
        <taxon>Bacteroidota</taxon>
        <taxon>Chitinophagia</taxon>
        <taxon>Chitinophagales</taxon>
        <taxon>Chitinophagaceae</taxon>
        <taxon>Chitinophaga</taxon>
    </lineage>
</organism>